<evidence type="ECO:0000313" key="2">
    <source>
        <dbReference type="Proteomes" id="UP001497535"/>
    </source>
</evidence>
<reference evidence="1" key="1">
    <citation type="submission" date="2023-11" db="EMBL/GenBank/DDBJ databases">
        <authorList>
            <person name="Poullet M."/>
        </authorList>
    </citation>
    <scope>NUCLEOTIDE SEQUENCE</scope>
    <source>
        <strain evidence="1">E1834</strain>
    </source>
</reference>
<name>A0ACB1B2W7_MELEN</name>
<sequence length="234" mass="25893">MDNNYNNYGGGGGGSSFSNNQQRPNMNNNNYNNNGGGGGGFAQGQRAPNSGGNFYGNSMPQANPTISVYVSQNTQVGVPAFGNSNTAQDNRRYENDNDHWKTAFEKQQQFSQDLLQRIPYYTNPQHQQHNMGNNASVGRQRANVGNNSYEHVPQRNNGYDSVPQRTNVGGAGYGNPANEFVDPLYNNNVQQPSCSYGNANGYEFTKQADFSYDNVKFYILAILEGCIYLQYILI</sequence>
<accession>A0ACB1B2W7</accession>
<dbReference type="Proteomes" id="UP001497535">
    <property type="component" value="Unassembled WGS sequence"/>
</dbReference>
<protein>
    <submittedName>
        <fullName evidence="1">Uncharacterized protein</fullName>
    </submittedName>
</protein>
<evidence type="ECO:0000313" key="1">
    <source>
        <dbReference type="EMBL" id="CAK5120194.1"/>
    </source>
</evidence>
<gene>
    <name evidence="1" type="ORF">MENTE1834_LOCUS46687</name>
</gene>
<organism evidence="1 2">
    <name type="scientific">Meloidogyne enterolobii</name>
    <name type="common">Root-knot nematode worm</name>
    <name type="synonym">Meloidogyne mayaguensis</name>
    <dbReference type="NCBI Taxonomy" id="390850"/>
    <lineage>
        <taxon>Eukaryota</taxon>
        <taxon>Metazoa</taxon>
        <taxon>Ecdysozoa</taxon>
        <taxon>Nematoda</taxon>
        <taxon>Chromadorea</taxon>
        <taxon>Rhabditida</taxon>
        <taxon>Tylenchina</taxon>
        <taxon>Tylenchomorpha</taxon>
        <taxon>Tylenchoidea</taxon>
        <taxon>Meloidogynidae</taxon>
        <taxon>Meloidogyninae</taxon>
        <taxon>Meloidogyne</taxon>
    </lineage>
</organism>
<keyword evidence="2" id="KW-1185">Reference proteome</keyword>
<dbReference type="EMBL" id="CAVMJV010000174">
    <property type="protein sequence ID" value="CAK5120194.1"/>
    <property type="molecule type" value="Genomic_DNA"/>
</dbReference>
<comment type="caution">
    <text evidence="1">The sequence shown here is derived from an EMBL/GenBank/DDBJ whole genome shotgun (WGS) entry which is preliminary data.</text>
</comment>
<proteinExistence type="predicted"/>